<dbReference type="NCBIfam" id="TIGR01550">
    <property type="entry name" value="DOC_P1"/>
    <property type="match status" value="1"/>
</dbReference>
<dbReference type="RefSeq" id="WP_094450918.1">
    <property type="nucleotide sequence ID" value="NZ_NMVI01000018.1"/>
</dbReference>
<proteinExistence type="predicted"/>
<dbReference type="InterPro" id="IPR053737">
    <property type="entry name" value="Type_II_TA_Toxin"/>
</dbReference>
<dbReference type="AlphaFoldDB" id="A0A255E477"/>
<dbReference type="PANTHER" id="PTHR39426">
    <property type="entry name" value="HOMOLOGY TO DEATH-ON-CURING PROTEIN OF PHAGE P1"/>
    <property type="match status" value="1"/>
</dbReference>
<dbReference type="SUPFAM" id="SSF140931">
    <property type="entry name" value="Fic-like"/>
    <property type="match status" value="1"/>
</dbReference>
<gene>
    <name evidence="2" type="ORF">CGZ92_08285</name>
</gene>
<dbReference type="EMBL" id="NMVI01000018">
    <property type="protein sequence ID" value="OYN86349.1"/>
    <property type="molecule type" value="Genomic_DNA"/>
</dbReference>
<dbReference type="Pfam" id="PF02661">
    <property type="entry name" value="Fic"/>
    <property type="match status" value="1"/>
</dbReference>
<feature type="domain" description="Fido" evidence="1">
    <location>
        <begin position="5"/>
        <end position="118"/>
    </location>
</feature>
<dbReference type="PANTHER" id="PTHR39426:SF1">
    <property type="entry name" value="HOMOLOGY TO DEATH-ON-CURING PROTEIN OF PHAGE P1"/>
    <property type="match status" value="1"/>
</dbReference>
<name>A0A255E477_9ACTN</name>
<dbReference type="InterPro" id="IPR003812">
    <property type="entry name" value="Fido"/>
</dbReference>
<dbReference type="InterPro" id="IPR006440">
    <property type="entry name" value="Doc"/>
</dbReference>
<accession>A0A255E477</accession>
<dbReference type="PROSITE" id="PS51459">
    <property type="entry name" value="FIDO"/>
    <property type="match status" value="1"/>
</dbReference>
<comment type="caution">
    <text evidence="2">The sequence shown here is derived from an EMBL/GenBank/DDBJ whole genome shotgun (WGS) entry which is preliminary data.</text>
</comment>
<reference evidence="2 3" key="1">
    <citation type="submission" date="2017-07" db="EMBL/GenBank/DDBJ databases">
        <title>Draft whole genome sequences of clinical Proprionibacteriaceae strains.</title>
        <authorList>
            <person name="Bernier A.-M."/>
            <person name="Bernard K."/>
            <person name="Domingo M.-C."/>
        </authorList>
    </citation>
    <scope>NUCLEOTIDE SEQUENCE [LARGE SCALE GENOMIC DNA]</scope>
    <source>
        <strain evidence="2 3">NML 160184</strain>
    </source>
</reference>
<evidence type="ECO:0000259" key="1">
    <source>
        <dbReference type="PROSITE" id="PS51459"/>
    </source>
</evidence>
<sequence>MTEFLSLEDLLTLVSDLEVGPVRDLGLLDAAAHRPTTQLFGDEAYPSIHLKAAALLESLVRNHPLVDGNKRLGWLATVVFYAINGVALEAPDDDAYALVIAVASGQTELAHIARSLERWHAPPQL</sequence>
<dbReference type="GO" id="GO:0016301">
    <property type="term" value="F:kinase activity"/>
    <property type="evidence" value="ECO:0007669"/>
    <property type="project" value="InterPro"/>
</dbReference>
<evidence type="ECO:0000313" key="3">
    <source>
        <dbReference type="Proteomes" id="UP000216533"/>
    </source>
</evidence>
<protein>
    <submittedName>
        <fullName evidence="2">Alcohol dehydrogenase</fullName>
    </submittedName>
</protein>
<evidence type="ECO:0000313" key="2">
    <source>
        <dbReference type="EMBL" id="OYN86349.1"/>
    </source>
</evidence>
<dbReference type="InterPro" id="IPR036597">
    <property type="entry name" value="Fido-like_dom_sf"/>
</dbReference>
<organism evidence="2 3">
    <name type="scientific">Parenemella sanctibonifatiensis</name>
    <dbReference type="NCBI Taxonomy" id="2016505"/>
    <lineage>
        <taxon>Bacteria</taxon>
        <taxon>Bacillati</taxon>
        <taxon>Actinomycetota</taxon>
        <taxon>Actinomycetes</taxon>
        <taxon>Propionibacteriales</taxon>
        <taxon>Propionibacteriaceae</taxon>
        <taxon>Parenemella</taxon>
    </lineage>
</organism>
<dbReference type="Proteomes" id="UP000216533">
    <property type="component" value="Unassembled WGS sequence"/>
</dbReference>
<dbReference type="Gene3D" id="1.20.120.1870">
    <property type="entry name" value="Fic/DOC protein, Fido domain"/>
    <property type="match status" value="1"/>
</dbReference>